<reference evidence="17" key="3">
    <citation type="submission" date="2014-09" db="EMBL/GenBank/DDBJ databases">
        <authorList>
            <person name="Magalhaes I.L.F."/>
            <person name="Oliveira U."/>
            <person name="Santos F.R."/>
            <person name="Vidigal T.H.D.A."/>
            <person name="Brescovit A.D."/>
            <person name="Santos A.J."/>
        </authorList>
    </citation>
    <scope>NUCLEOTIDE SEQUENCE</scope>
</reference>
<dbReference type="GO" id="GO:0008270">
    <property type="term" value="F:zinc ion binding"/>
    <property type="evidence" value="ECO:0007669"/>
    <property type="project" value="UniProtKB-KW"/>
</dbReference>
<evidence type="ECO:0000256" key="6">
    <source>
        <dbReference type="ARBA" id="ARBA00022786"/>
    </source>
</evidence>
<keyword evidence="4" id="KW-0479">Metal-binding</keyword>
<accession>A0A0A9YTV6</accession>
<dbReference type="InterPro" id="IPR013083">
    <property type="entry name" value="Znf_RING/FYVE/PHD"/>
</dbReference>
<organism evidence="16">
    <name type="scientific">Lygus hesperus</name>
    <name type="common">Western plant bug</name>
    <dbReference type="NCBI Taxonomy" id="30085"/>
    <lineage>
        <taxon>Eukaryota</taxon>
        <taxon>Metazoa</taxon>
        <taxon>Ecdysozoa</taxon>
        <taxon>Arthropoda</taxon>
        <taxon>Hexapoda</taxon>
        <taxon>Insecta</taxon>
        <taxon>Pterygota</taxon>
        <taxon>Neoptera</taxon>
        <taxon>Paraneoptera</taxon>
        <taxon>Hemiptera</taxon>
        <taxon>Heteroptera</taxon>
        <taxon>Panheteroptera</taxon>
        <taxon>Cimicomorpha</taxon>
        <taxon>Miridae</taxon>
        <taxon>Mirini</taxon>
        <taxon>Lygus</taxon>
    </lineage>
</organism>
<evidence type="ECO:0000256" key="9">
    <source>
        <dbReference type="ARBA" id="ARBA00076856"/>
    </source>
</evidence>
<feature type="compositionally biased region" description="Polar residues" evidence="14">
    <location>
        <begin position="299"/>
        <end position="312"/>
    </location>
</feature>
<feature type="domain" description="RING-type" evidence="15">
    <location>
        <begin position="23"/>
        <end position="62"/>
    </location>
</feature>
<gene>
    <name evidence="16" type="ORF">CM83_98837</name>
</gene>
<feature type="region of interest" description="Disordered" evidence="14">
    <location>
        <begin position="299"/>
        <end position="353"/>
    </location>
</feature>
<dbReference type="InterPro" id="IPR001841">
    <property type="entry name" value="Znf_RING"/>
</dbReference>
<keyword evidence="7" id="KW-0862">Zinc</keyword>
<dbReference type="AlphaFoldDB" id="A0A0A9YTV6"/>
<reference evidence="16" key="1">
    <citation type="journal article" date="2014" name="PLoS ONE">
        <title>Transcriptome-Based Identification of ABC Transporters in the Western Tarnished Plant Bug Lygus hesperus.</title>
        <authorList>
            <person name="Hull J.J."/>
            <person name="Chaney K."/>
            <person name="Geib S.M."/>
            <person name="Fabrick J.A."/>
            <person name="Brent C.S."/>
            <person name="Walsh D."/>
            <person name="Lavine L.C."/>
        </authorList>
    </citation>
    <scope>NUCLEOTIDE SEQUENCE</scope>
</reference>
<dbReference type="InterPro" id="IPR017907">
    <property type="entry name" value="Znf_RING_CS"/>
</dbReference>
<dbReference type="PANTHER" id="PTHR46077">
    <property type="entry name" value="E3 UBIQUITIN-PROTEIN LIGASE TOPORS"/>
    <property type="match status" value="1"/>
</dbReference>
<dbReference type="SMART" id="SM00184">
    <property type="entry name" value="RING"/>
    <property type="match status" value="1"/>
</dbReference>
<evidence type="ECO:0000256" key="4">
    <source>
        <dbReference type="ARBA" id="ARBA00022723"/>
    </source>
</evidence>
<dbReference type="Gene3D" id="3.30.40.10">
    <property type="entry name" value="Zinc/RING finger domain, C3HC4 (zinc finger)"/>
    <property type="match status" value="1"/>
</dbReference>
<dbReference type="SUPFAM" id="SSF57850">
    <property type="entry name" value="RING/U-box"/>
    <property type="match status" value="1"/>
</dbReference>
<proteinExistence type="predicted"/>
<keyword evidence="5 13" id="KW-0863">Zinc-finger</keyword>
<sequence length="353" mass="39465">MSDVSEKSPRKERPTRPTSDVDCPICFENITNEAVTNTCRHKFCFSCLSEWSKVKPECPLCKHRFSIIFHTINSKGDYEEYRVGGCSVAVTEDTTQVNWAGAHHGPVAMNPFVCINVDFPRAARLGLTSTIRMNRTSPEWSSASNVQFRRDVYQRNVWLEEDRVRLSSLEFHSENPPQTSRFIPWFTREGSVSCIFPMNLSATSNAEVESAAPTDEPIAQESDDLNSEVTITGSIPPVHLRVPQVMDEGNNNDVVDVTDGSYSESHSPSLAPHNHTRTATLDDIGDNRDVIEITVTTDSLSAPSKSSSQFNAPMNHKRTAKFFRPSYHNNTSSDEDPDSDNSGKNFPKKKRSS</sequence>
<evidence type="ECO:0000259" key="15">
    <source>
        <dbReference type="PROSITE" id="PS50089"/>
    </source>
</evidence>
<dbReference type="EC" id="2.3.2.27" evidence="2"/>
<evidence type="ECO:0000256" key="1">
    <source>
        <dbReference type="ARBA" id="ARBA00000900"/>
    </source>
</evidence>
<dbReference type="InterPro" id="IPR058746">
    <property type="entry name" value="Znf_RING-type_Topors"/>
</dbReference>
<evidence type="ECO:0000256" key="3">
    <source>
        <dbReference type="ARBA" id="ARBA00022679"/>
    </source>
</evidence>
<evidence type="ECO:0000256" key="13">
    <source>
        <dbReference type="PROSITE-ProRule" id="PRU00175"/>
    </source>
</evidence>
<dbReference type="CDD" id="cd16574">
    <property type="entry name" value="RING-HC_Topors"/>
    <property type="match status" value="1"/>
</dbReference>
<feature type="region of interest" description="Disordered" evidence="14">
    <location>
        <begin position="245"/>
        <end position="281"/>
    </location>
</feature>
<dbReference type="PROSITE" id="PS50089">
    <property type="entry name" value="ZF_RING_2"/>
    <property type="match status" value="1"/>
</dbReference>
<name>A0A0A9YTV6_LYGHE</name>
<evidence type="ECO:0000313" key="16">
    <source>
        <dbReference type="EMBL" id="JAG33010.1"/>
    </source>
</evidence>
<dbReference type="GO" id="GO:0061630">
    <property type="term" value="F:ubiquitin protein ligase activity"/>
    <property type="evidence" value="ECO:0007669"/>
    <property type="project" value="UniProtKB-EC"/>
</dbReference>
<evidence type="ECO:0000256" key="8">
    <source>
        <dbReference type="ARBA" id="ARBA00071236"/>
    </source>
</evidence>
<evidence type="ECO:0000256" key="14">
    <source>
        <dbReference type="SAM" id="MobiDB-lite"/>
    </source>
</evidence>
<dbReference type="EMBL" id="GBRD01009262">
    <property type="protein sequence ID" value="JAG56559.1"/>
    <property type="molecule type" value="Transcribed_RNA"/>
</dbReference>
<dbReference type="EMBL" id="GBHO01010594">
    <property type="protein sequence ID" value="JAG33010.1"/>
    <property type="molecule type" value="Transcribed_RNA"/>
</dbReference>
<evidence type="ECO:0000256" key="5">
    <source>
        <dbReference type="ARBA" id="ARBA00022771"/>
    </source>
</evidence>
<dbReference type="Pfam" id="PF13639">
    <property type="entry name" value="zf-RING_2"/>
    <property type="match status" value="1"/>
</dbReference>
<evidence type="ECO:0000256" key="7">
    <source>
        <dbReference type="ARBA" id="ARBA00022833"/>
    </source>
</evidence>
<dbReference type="GO" id="GO:0006513">
    <property type="term" value="P:protein monoubiquitination"/>
    <property type="evidence" value="ECO:0007669"/>
    <property type="project" value="TreeGrafter"/>
</dbReference>
<reference evidence="16" key="2">
    <citation type="submission" date="2014-07" db="EMBL/GenBank/DDBJ databases">
        <authorList>
            <person name="Hull J."/>
        </authorList>
    </citation>
    <scope>NUCLEOTIDE SEQUENCE</scope>
</reference>
<comment type="catalytic activity">
    <reaction evidence="1">
        <text>S-ubiquitinyl-[E2 ubiquitin-conjugating enzyme]-L-cysteine + [acceptor protein]-L-lysine = [E2 ubiquitin-conjugating enzyme]-L-cysteine + N(6)-ubiquitinyl-[acceptor protein]-L-lysine.</text>
        <dbReference type="EC" id="2.3.2.27"/>
    </reaction>
</comment>
<dbReference type="FunFam" id="3.30.40.10:FF:000136">
    <property type="entry name" value="E3 ubiquitin-protein ligase Topors"/>
    <property type="match status" value="1"/>
</dbReference>
<dbReference type="PROSITE" id="PS00518">
    <property type="entry name" value="ZF_RING_1"/>
    <property type="match status" value="1"/>
</dbReference>
<keyword evidence="3" id="KW-0808">Transferase</keyword>
<protein>
    <recommendedName>
        <fullName evidence="8">E3 ubiquitin-protein ligase Topors</fullName>
        <ecNumber evidence="2">2.3.2.27</ecNumber>
    </recommendedName>
    <alternativeName>
        <fullName evidence="9">RING-type E3 ubiquitin transferase Topors</fullName>
    </alternativeName>
    <alternativeName>
        <fullName evidence="11">SUMO1-protein E3 ligase Topors</fullName>
    </alternativeName>
    <alternativeName>
        <fullName evidence="10">Topoisomerase I-binding RING finger protein</fullName>
    </alternativeName>
    <alternativeName>
        <fullName evidence="12">Topoisomerase I-binding arginine/serine-rich protein</fullName>
    </alternativeName>
</protein>
<evidence type="ECO:0000256" key="2">
    <source>
        <dbReference type="ARBA" id="ARBA00012483"/>
    </source>
</evidence>
<evidence type="ECO:0000313" key="17">
    <source>
        <dbReference type="EMBL" id="JAG56559.1"/>
    </source>
</evidence>
<keyword evidence="6" id="KW-0833">Ubl conjugation pathway</keyword>
<dbReference type="GO" id="GO:0000209">
    <property type="term" value="P:protein polyubiquitination"/>
    <property type="evidence" value="ECO:0007669"/>
    <property type="project" value="TreeGrafter"/>
</dbReference>
<dbReference type="PANTHER" id="PTHR46077:SF5">
    <property type="entry name" value="RING-TYPE DOMAIN-CONTAINING PROTEIN"/>
    <property type="match status" value="1"/>
</dbReference>
<evidence type="ECO:0000256" key="10">
    <source>
        <dbReference type="ARBA" id="ARBA00076940"/>
    </source>
</evidence>
<evidence type="ECO:0000256" key="11">
    <source>
        <dbReference type="ARBA" id="ARBA00079040"/>
    </source>
</evidence>
<evidence type="ECO:0000256" key="12">
    <source>
        <dbReference type="ARBA" id="ARBA00079184"/>
    </source>
</evidence>